<organism evidence="1">
    <name type="scientific">Aegilops tauschii</name>
    <name type="common">Tausch's goatgrass</name>
    <name type="synonym">Aegilops squarrosa</name>
    <dbReference type="NCBI Taxonomy" id="37682"/>
    <lineage>
        <taxon>Eukaryota</taxon>
        <taxon>Viridiplantae</taxon>
        <taxon>Streptophyta</taxon>
        <taxon>Embryophyta</taxon>
        <taxon>Tracheophyta</taxon>
        <taxon>Spermatophyta</taxon>
        <taxon>Magnoliopsida</taxon>
        <taxon>Liliopsida</taxon>
        <taxon>Poales</taxon>
        <taxon>Poaceae</taxon>
        <taxon>BOP clade</taxon>
        <taxon>Pooideae</taxon>
        <taxon>Triticodae</taxon>
        <taxon>Triticeae</taxon>
        <taxon>Triticinae</taxon>
        <taxon>Aegilops</taxon>
    </lineage>
</organism>
<name>M8CGV6_AEGTA</name>
<dbReference type="AlphaFoldDB" id="M8CGV6"/>
<dbReference type="EnsemblPlants" id="EMT26432">
    <property type="protein sequence ID" value="EMT26432"/>
    <property type="gene ID" value="F775_07752"/>
</dbReference>
<reference evidence="1" key="1">
    <citation type="submission" date="2015-06" db="UniProtKB">
        <authorList>
            <consortium name="EnsemblPlants"/>
        </authorList>
    </citation>
    <scope>IDENTIFICATION</scope>
</reference>
<proteinExistence type="predicted"/>
<sequence length="61" mass="6882">MGIVPDVATMEIQCYKVANNLRKRFRCSTNIKGVGVLGHILRQKGFHFRSMEQKARCTDAG</sequence>
<protein>
    <submittedName>
        <fullName evidence="1">Uncharacterized protein</fullName>
    </submittedName>
</protein>
<evidence type="ECO:0000313" key="1">
    <source>
        <dbReference type="EnsemblPlants" id="EMT26432"/>
    </source>
</evidence>
<accession>M8CGV6</accession>